<dbReference type="SMART" id="SM01321">
    <property type="entry name" value="Y1_Tnp"/>
    <property type="match status" value="1"/>
</dbReference>
<dbReference type="RefSeq" id="WP_264428797.1">
    <property type="nucleotide sequence ID" value="NZ_JAOSHO010000197.1"/>
</dbReference>
<evidence type="ECO:0000313" key="3">
    <source>
        <dbReference type="Proteomes" id="UP001061999"/>
    </source>
</evidence>
<dbReference type="Pfam" id="PF01797">
    <property type="entry name" value="Y1_Tnp"/>
    <property type="match status" value="1"/>
</dbReference>
<proteinExistence type="predicted"/>
<dbReference type="Proteomes" id="UP001061999">
    <property type="component" value="Unassembled WGS sequence"/>
</dbReference>
<name>A0ABT3F9M4_9PSED</name>
<sequence length="233" mass="26759">MPRMGRIVLPNYPHHIVQRGHNRQVVFAVPEDYQRYLTDLRELKDAFGVRVFAYCLMTNHVHLLLAPGESITGLGQMMKALAARATRYRNRLEGRSGTLWESRYKSSVVQSDAYLLACCRYIELNPVRAQMVADIADYRWSSYRSRIGDCPDSEWLDVDPCFVALGATALERRRRYEAFVCEAIPAEQVRLIRDALQRGQLTGTGRFVDEVERIVGIRVEQRGQGRPRGRAEK</sequence>
<dbReference type="Gene3D" id="3.30.70.1290">
    <property type="entry name" value="Transposase IS200-like"/>
    <property type="match status" value="1"/>
</dbReference>
<protein>
    <submittedName>
        <fullName evidence="2">Transposase</fullName>
    </submittedName>
</protein>
<organism evidence="2 3">
    <name type="scientific">Pseudomonas agronomica</name>
    <dbReference type="NCBI Taxonomy" id="2979328"/>
    <lineage>
        <taxon>Bacteria</taxon>
        <taxon>Pseudomonadati</taxon>
        <taxon>Pseudomonadota</taxon>
        <taxon>Gammaproteobacteria</taxon>
        <taxon>Pseudomonadales</taxon>
        <taxon>Pseudomonadaceae</taxon>
        <taxon>Pseudomonas</taxon>
    </lineage>
</organism>
<dbReference type="PANTHER" id="PTHR34322">
    <property type="entry name" value="TRANSPOSASE, Y1_TNP DOMAIN-CONTAINING"/>
    <property type="match status" value="1"/>
</dbReference>
<dbReference type="SUPFAM" id="SSF143422">
    <property type="entry name" value="Transposase IS200-like"/>
    <property type="match status" value="1"/>
</dbReference>
<feature type="domain" description="Transposase IS200-like" evidence="1">
    <location>
        <begin position="9"/>
        <end position="125"/>
    </location>
</feature>
<accession>A0ABT3F9M4</accession>
<evidence type="ECO:0000259" key="1">
    <source>
        <dbReference type="SMART" id="SM01321"/>
    </source>
</evidence>
<dbReference type="PANTHER" id="PTHR34322:SF2">
    <property type="entry name" value="TRANSPOSASE IS200-LIKE DOMAIN-CONTAINING PROTEIN"/>
    <property type="match status" value="1"/>
</dbReference>
<dbReference type="EMBL" id="JAOSHO010000197">
    <property type="protein sequence ID" value="MCW1245785.1"/>
    <property type="molecule type" value="Genomic_DNA"/>
</dbReference>
<evidence type="ECO:0000313" key="2">
    <source>
        <dbReference type="EMBL" id="MCW1245785.1"/>
    </source>
</evidence>
<gene>
    <name evidence="2" type="ORF">OC610_15330</name>
</gene>
<dbReference type="InterPro" id="IPR036515">
    <property type="entry name" value="Transposase_17_sf"/>
</dbReference>
<dbReference type="InterPro" id="IPR002686">
    <property type="entry name" value="Transposase_17"/>
</dbReference>
<reference evidence="2" key="1">
    <citation type="submission" date="2022-07" db="EMBL/GenBank/DDBJ databases">
        <title>Pseudomonas agronomica sp. nov.: a novel bacterium with biotechnological application in the synthesis of biofertilizers from valorized agricultural residues.</title>
        <authorList>
            <person name="Robas M."/>
            <person name="Fernandez V.M."/>
            <person name="Luna L."/>
            <person name="Provanza A."/>
            <person name="Jimenez P.A."/>
        </authorList>
    </citation>
    <scope>NUCLEOTIDE SEQUENCE</scope>
    <source>
        <strain evidence="2">SAICEU22T</strain>
    </source>
</reference>
<keyword evidence="3" id="KW-1185">Reference proteome</keyword>
<comment type="caution">
    <text evidence="2">The sequence shown here is derived from an EMBL/GenBank/DDBJ whole genome shotgun (WGS) entry which is preliminary data.</text>
</comment>